<reference evidence="1" key="1">
    <citation type="submission" date="2020-09" db="EMBL/GenBank/DDBJ databases">
        <title>Draft Genome Sequence of Paenibacillus sp. WST5.</title>
        <authorList>
            <person name="Bao Z."/>
        </authorList>
    </citation>
    <scope>NUCLEOTIDE SEQUENCE</scope>
    <source>
        <strain evidence="1">WST5</strain>
    </source>
</reference>
<keyword evidence="1" id="KW-0282">Flagellum</keyword>
<dbReference type="EMBL" id="JACVVD010000016">
    <property type="protein sequence ID" value="MBD0384163.1"/>
    <property type="molecule type" value="Genomic_DNA"/>
</dbReference>
<keyword evidence="1" id="KW-0966">Cell projection</keyword>
<dbReference type="Pfam" id="PF03646">
    <property type="entry name" value="FlaG"/>
    <property type="match status" value="1"/>
</dbReference>
<keyword evidence="2" id="KW-1185">Reference proteome</keyword>
<dbReference type="PANTHER" id="PTHR37166">
    <property type="entry name" value="PROTEIN FLAG"/>
    <property type="match status" value="1"/>
</dbReference>
<dbReference type="InterPro" id="IPR035924">
    <property type="entry name" value="FlaG-like_sf"/>
</dbReference>
<evidence type="ECO:0000313" key="2">
    <source>
        <dbReference type="Proteomes" id="UP000650466"/>
    </source>
</evidence>
<organism evidence="1 2">
    <name type="scientific">Paenibacillus sedimenti</name>
    <dbReference type="NCBI Taxonomy" id="2770274"/>
    <lineage>
        <taxon>Bacteria</taxon>
        <taxon>Bacillati</taxon>
        <taxon>Bacillota</taxon>
        <taxon>Bacilli</taxon>
        <taxon>Bacillales</taxon>
        <taxon>Paenibacillaceae</taxon>
        <taxon>Paenibacillus</taxon>
    </lineage>
</organism>
<sequence>MSSDMSIGGEVIRSLGAERTVPESKVKTTYSQTETVSSIHSVKEMRQAELQGDQITISDEQLIRAVERAIKAMEGTSTSLEFSIHDQTKKIMVKVKDRESGEVIRELPPEKSLDFLAKVWEMAGLLVDEKR</sequence>
<name>A0A926QMQ1_9BACL</name>
<dbReference type="Proteomes" id="UP000650466">
    <property type="component" value="Unassembled WGS sequence"/>
</dbReference>
<dbReference type="InterPro" id="IPR005186">
    <property type="entry name" value="FlaG"/>
</dbReference>
<dbReference type="SUPFAM" id="SSF160214">
    <property type="entry name" value="FlaG-like"/>
    <property type="match status" value="1"/>
</dbReference>
<keyword evidence="1" id="KW-0969">Cilium</keyword>
<dbReference type="RefSeq" id="WP_188177942.1">
    <property type="nucleotide sequence ID" value="NZ_JACVVD010000016.1"/>
</dbReference>
<dbReference type="Gene3D" id="3.30.160.170">
    <property type="entry name" value="FlaG-like"/>
    <property type="match status" value="1"/>
</dbReference>
<accession>A0A926QMQ1</accession>
<dbReference type="PANTHER" id="PTHR37166:SF1">
    <property type="entry name" value="PROTEIN FLAG"/>
    <property type="match status" value="1"/>
</dbReference>
<gene>
    <name evidence="1" type="ORF">ICC18_29370</name>
</gene>
<evidence type="ECO:0000313" key="1">
    <source>
        <dbReference type="EMBL" id="MBD0384163.1"/>
    </source>
</evidence>
<proteinExistence type="predicted"/>
<comment type="caution">
    <text evidence="1">The sequence shown here is derived from an EMBL/GenBank/DDBJ whole genome shotgun (WGS) entry which is preliminary data.</text>
</comment>
<protein>
    <submittedName>
        <fullName evidence="1">Flagellar protein FlaG</fullName>
    </submittedName>
</protein>
<dbReference type="AlphaFoldDB" id="A0A926QMQ1"/>